<dbReference type="Gene3D" id="3.40.190.10">
    <property type="entry name" value="Periplasmic binding protein-like II"/>
    <property type="match status" value="2"/>
</dbReference>
<keyword evidence="3" id="KW-0472">Membrane</keyword>
<dbReference type="SUPFAM" id="SSF53850">
    <property type="entry name" value="Periplasmic binding protein-like II"/>
    <property type="match status" value="1"/>
</dbReference>
<keyword evidence="5" id="KW-0449">Lipoprotein</keyword>
<evidence type="ECO:0000256" key="4">
    <source>
        <dbReference type="ARBA" id="ARBA00023139"/>
    </source>
</evidence>
<dbReference type="Pfam" id="PF01547">
    <property type="entry name" value="SBP_bac_1"/>
    <property type="match status" value="1"/>
</dbReference>
<feature type="compositionally biased region" description="Basic and acidic residues" evidence="6">
    <location>
        <begin position="31"/>
        <end position="55"/>
    </location>
</feature>
<dbReference type="Proteomes" id="UP001144256">
    <property type="component" value="Unassembled WGS sequence"/>
</dbReference>
<organism evidence="8 9">
    <name type="scientific">Vallitalea longa</name>
    <dbReference type="NCBI Taxonomy" id="2936439"/>
    <lineage>
        <taxon>Bacteria</taxon>
        <taxon>Bacillati</taxon>
        <taxon>Bacillota</taxon>
        <taxon>Clostridia</taxon>
        <taxon>Lachnospirales</taxon>
        <taxon>Vallitaleaceae</taxon>
        <taxon>Vallitalea</taxon>
    </lineage>
</organism>
<proteinExistence type="predicted"/>
<comment type="caution">
    <text evidence="8">The sequence shown here is derived from an EMBL/GenBank/DDBJ whole genome shotgun (WGS) entry which is preliminary data.</text>
</comment>
<feature type="region of interest" description="Disordered" evidence="6">
    <location>
        <begin position="31"/>
        <end position="61"/>
    </location>
</feature>
<dbReference type="AlphaFoldDB" id="A0A9W6DF18"/>
<evidence type="ECO:0000256" key="3">
    <source>
        <dbReference type="ARBA" id="ARBA00023136"/>
    </source>
</evidence>
<evidence type="ECO:0000256" key="2">
    <source>
        <dbReference type="ARBA" id="ARBA00022729"/>
    </source>
</evidence>
<keyword evidence="2 7" id="KW-0732">Signal</keyword>
<sequence length="547" mass="61963">MKKKIVAIVLMFTLVFTMTLSGCGKDSKITADKGDNKVKETSTDKADDSSKDSKGADNFNKEGLPIVNESITLKVAAKKRDSIKKPFEELRVLEEIADATNVTIDWDVTPQASWPERKNLIIASGDWPDVFLGNYVIENKEVMKLAADGVLMPLENLIDNYAPNIKKVFEEYPEFRDYMTAPDGHIYSLPTINAYQSPAPSAQFINKKWLDEVGRDIPKTTDDFYETLKAFKNHIGDDQIPFTFRFENNIMGINGMFGAFGLVDNTDKLTIVNDKVLYTPMESQYKDAIIYFHKLFEEELIDVESFSQDVPVYKSKISNGNVGVCDMWSLSWLFGSIYNESDYTFMEPLEGPNGDRGYLYLPASELCGKGSFAVTTTCEHPEVAIRWADYMCDPEISFQLSQGPIGESYVENEDGMLEAVPDPEGMSHDEFRHMNTPGALSFHMIPASFLENVVPSMNIAEKQNFEKEYKKYATNMPLPPFFLSPEDASRAAEIQADIGSFVEENTSKWLMNGGIEEEWDHFVKQLKKMGADEYIAIYQNRYDEIKK</sequence>
<dbReference type="PANTHER" id="PTHR43649">
    <property type="entry name" value="ARABINOSE-BINDING PROTEIN-RELATED"/>
    <property type="match status" value="1"/>
</dbReference>
<dbReference type="PANTHER" id="PTHR43649:SF33">
    <property type="entry name" value="POLYGALACTURONAN_RHAMNOGALACTURONAN-BINDING PROTEIN YTCQ"/>
    <property type="match status" value="1"/>
</dbReference>
<dbReference type="InterPro" id="IPR006059">
    <property type="entry name" value="SBP"/>
</dbReference>
<evidence type="ECO:0000256" key="7">
    <source>
        <dbReference type="SAM" id="SignalP"/>
    </source>
</evidence>
<dbReference type="EMBL" id="BRLB01000001">
    <property type="protein sequence ID" value="GKX28204.1"/>
    <property type="molecule type" value="Genomic_DNA"/>
</dbReference>
<dbReference type="PROSITE" id="PS51257">
    <property type="entry name" value="PROKAR_LIPOPROTEIN"/>
    <property type="match status" value="1"/>
</dbReference>
<reference evidence="8" key="1">
    <citation type="submission" date="2022-06" db="EMBL/GenBank/DDBJ databases">
        <title>Vallitalea longa sp. nov., an anaerobic bacterium isolated from marine sediment.</title>
        <authorList>
            <person name="Hirano S."/>
            <person name="Terahara T."/>
            <person name="Mori K."/>
            <person name="Hamada M."/>
            <person name="Matsumoto R."/>
            <person name="Kobayashi T."/>
        </authorList>
    </citation>
    <scope>NUCLEOTIDE SEQUENCE</scope>
    <source>
        <strain evidence="8">SH18-1</strain>
    </source>
</reference>
<dbReference type="InterPro" id="IPR050490">
    <property type="entry name" value="Bact_solute-bd_prot1"/>
</dbReference>
<feature type="signal peptide" evidence="7">
    <location>
        <begin position="1"/>
        <end position="21"/>
    </location>
</feature>
<protein>
    <submittedName>
        <fullName evidence="8">Sugar ABC transporter substrate-binding protein</fullName>
    </submittedName>
</protein>
<gene>
    <name evidence="8" type="ORF">SH1V18_06840</name>
</gene>
<name>A0A9W6DF18_9FIRM</name>
<evidence type="ECO:0000313" key="9">
    <source>
        <dbReference type="Proteomes" id="UP001144256"/>
    </source>
</evidence>
<evidence type="ECO:0000256" key="6">
    <source>
        <dbReference type="SAM" id="MobiDB-lite"/>
    </source>
</evidence>
<accession>A0A9W6DF18</accession>
<evidence type="ECO:0000256" key="1">
    <source>
        <dbReference type="ARBA" id="ARBA00022475"/>
    </source>
</evidence>
<feature type="chain" id="PRO_5040991446" evidence="7">
    <location>
        <begin position="22"/>
        <end position="547"/>
    </location>
</feature>
<keyword evidence="9" id="KW-1185">Reference proteome</keyword>
<keyword evidence="1" id="KW-1003">Cell membrane</keyword>
<evidence type="ECO:0000256" key="5">
    <source>
        <dbReference type="ARBA" id="ARBA00023288"/>
    </source>
</evidence>
<keyword evidence="4" id="KW-0564">Palmitate</keyword>
<evidence type="ECO:0000313" key="8">
    <source>
        <dbReference type="EMBL" id="GKX28204.1"/>
    </source>
</evidence>
<dbReference type="RefSeq" id="WP_281812258.1">
    <property type="nucleotide sequence ID" value="NZ_BRLB01000001.1"/>
</dbReference>